<dbReference type="Gene3D" id="3.80.10.10">
    <property type="entry name" value="Ribonuclease Inhibitor"/>
    <property type="match status" value="1"/>
</dbReference>
<dbReference type="OrthoDB" id="376038at2759"/>
<dbReference type="Proteomes" id="UP000054289">
    <property type="component" value="Unassembled WGS sequence"/>
</dbReference>
<dbReference type="SMART" id="SM00365">
    <property type="entry name" value="LRR_SD22"/>
    <property type="match status" value="5"/>
</dbReference>
<dbReference type="InterPro" id="IPR001611">
    <property type="entry name" value="Leu-rich_rpt"/>
</dbReference>
<keyword evidence="2" id="KW-0677">Repeat</keyword>
<reference evidence="4 5" key="1">
    <citation type="submission" date="2006-03" db="EMBL/GenBank/DDBJ databases">
        <title>Annotation of Plasmodium falciparum HB3.</title>
        <authorList>
            <consortium name="The Broad Institute Genome Sequencing Platform"/>
            <person name="Volkman S.K."/>
            <person name="Neafsey D.E."/>
            <person name="Dash A.P."/>
            <person name="Chitnis C.E."/>
            <person name="Hartl D.L."/>
            <person name="Young S.K."/>
            <person name="Zeng Q."/>
            <person name="Koehrsen M."/>
            <person name="Alvarado L."/>
            <person name="Berlin A."/>
            <person name="Borenstein D."/>
            <person name="Chapman S.B."/>
            <person name="Chen Z."/>
            <person name="Engels R."/>
            <person name="Freedman E."/>
            <person name="Gellesch M."/>
            <person name="Goldberg J."/>
            <person name="Griggs A."/>
            <person name="Gujja S."/>
            <person name="Heilman E.R."/>
            <person name="Heiman D.I."/>
            <person name="Howarth C."/>
            <person name="Jen D."/>
            <person name="Larson L."/>
            <person name="Mehta T."/>
            <person name="Neiman D."/>
            <person name="Park D."/>
            <person name="Pearson M."/>
            <person name="Roberts A."/>
            <person name="Saif S."/>
            <person name="Shea T."/>
            <person name="Shenoy N."/>
            <person name="Sisk P."/>
            <person name="Stolte C."/>
            <person name="Sykes S."/>
            <person name="Walk T."/>
            <person name="White J."/>
            <person name="Yandava C."/>
            <person name="Haas B."/>
            <person name="Henn M.R."/>
            <person name="Nusbaum C."/>
            <person name="Birren B."/>
        </authorList>
    </citation>
    <scope>NUCLEOTIDE SEQUENCE [LARGE SCALE GENOMIC DNA]</scope>
    <source>
        <strain evidence="4">HB3</strain>
    </source>
</reference>
<reference evidence="5" key="2">
    <citation type="submission" date="2006-03" db="EMBL/GenBank/DDBJ databases">
        <title>The genome sequence of the Plasmodium falciparum HB3.</title>
        <authorList>
            <consortium name="The Broad Institute Genome Sequencing Platform"/>
            <person name="Birren B."/>
            <person name="Lander E."/>
            <person name="Galagan J."/>
            <person name="Nusbaum C."/>
            <person name="Devon K."/>
            <person name="Henn M."/>
            <person name="Jaffe D."/>
            <person name="Butler J."/>
            <person name="Alvarez P."/>
            <person name="Gnerre S."/>
            <person name="Grabherr M."/>
            <person name="Kleber M."/>
            <person name="Mauceli E."/>
            <person name="Brockman W."/>
            <person name="MacCallum I.A."/>
            <person name="Rounsley S."/>
            <person name="Young S."/>
            <person name="LaButti K."/>
            <person name="Pushparaj V."/>
            <person name="DeCaprio D."/>
            <person name="Crawford M."/>
            <person name="Koehrsen M."/>
            <person name="Engels R."/>
            <person name="Montgomery P."/>
            <person name="Pearson M."/>
            <person name="Howarth C."/>
            <person name="Larson L."/>
            <person name="Luoma S."/>
            <person name="White J."/>
            <person name="Kodira C."/>
            <person name="Zeng Q."/>
            <person name="Oleary S."/>
            <person name="Yandava C."/>
            <person name="Alvarado L."/>
            <person name="Wirth D."/>
            <person name="Volkman S."/>
            <person name="Hartl D."/>
        </authorList>
    </citation>
    <scope>NUCLEOTIDE SEQUENCE [LARGE SCALE GENOMIC DNA]</scope>
</reference>
<evidence type="ECO:0008006" key="6">
    <source>
        <dbReference type="Google" id="ProtNLM"/>
    </source>
</evidence>
<dbReference type="EMBL" id="CH672003">
    <property type="protein sequence ID" value="KOB61452.1"/>
    <property type="molecule type" value="Genomic_DNA"/>
</dbReference>
<dbReference type="OMA" id="VEIGFEF"/>
<evidence type="ECO:0000256" key="2">
    <source>
        <dbReference type="ARBA" id="ARBA00022737"/>
    </source>
</evidence>
<feature type="region of interest" description="Disordered" evidence="3">
    <location>
        <begin position="1"/>
        <end position="20"/>
    </location>
</feature>
<name>A0A0L7KDP3_PLAFX</name>
<organism evidence="4 5">
    <name type="scientific">Plasmodium falciparum (isolate HB3)</name>
    <dbReference type="NCBI Taxonomy" id="137071"/>
    <lineage>
        <taxon>Eukaryota</taxon>
        <taxon>Sar</taxon>
        <taxon>Alveolata</taxon>
        <taxon>Apicomplexa</taxon>
        <taxon>Aconoidasida</taxon>
        <taxon>Haemosporida</taxon>
        <taxon>Plasmodiidae</taxon>
        <taxon>Plasmodium</taxon>
        <taxon>Plasmodium (Laverania)</taxon>
    </lineage>
</organism>
<keyword evidence="1" id="KW-0433">Leucine-rich repeat</keyword>
<dbReference type="PANTHER" id="PTHR45973:SF33">
    <property type="entry name" value="CHROMOSOME UNDETERMINED SCAFFOLD_20, WHOLE GENOME SHOTGUN SEQUENCE"/>
    <property type="match status" value="1"/>
</dbReference>
<proteinExistence type="predicted"/>
<evidence type="ECO:0000313" key="5">
    <source>
        <dbReference type="Proteomes" id="UP000054289"/>
    </source>
</evidence>
<gene>
    <name evidence="4" type="ORF">PFHG_03201</name>
</gene>
<dbReference type="PANTHER" id="PTHR45973">
    <property type="entry name" value="PROTEIN PHOSPHATASE 1 REGULATORY SUBUNIT SDS22-RELATED"/>
    <property type="match status" value="1"/>
</dbReference>
<evidence type="ECO:0000313" key="4">
    <source>
        <dbReference type="EMBL" id="KOB61452.1"/>
    </source>
</evidence>
<dbReference type="SUPFAM" id="SSF52075">
    <property type="entry name" value="Outer arm dynein light chain 1"/>
    <property type="match status" value="1"/>
</dbReference>
<evidence type="ECO:0000256" key="3">
    <source>
        <dbReference type="SAM" id="MobiDB-lite"/>
    </source>
</evidence>
<dbReference type="InterPro" id="IPR025875">
    <property type="entry name" value="Leu-rich_rpt_4"/>
</dbReference>
<dbReference type="InterPro" id="IPR050576">
    <property type="entry name" value="Cilia_flagella_integrity"/>
</dbReference>
<dbReference type="Pfam" id="PF12799">
    <property type="entry name" value="LRR_4"/>
    <property type="match status" value="1"/>
</dbReference>
<accession>A0A0L7KDP3</accession>
<sequence length="1758" mass="211352">MSNEKGDIKEQNDEEKLNIESVHNDKKENTLFNDIIPQYDYKRIRTNIINEEILIEGINKSCNLKREDIIKDFYYAKVLSLENRDIVLIQNMNLFKNLEELHLNNNFIEDLENLEELINLKILSASNNKIKKIKNLNNLHNLRELNLHNNEIERIENLSNNKKLQILILSNNYIKHMEDIIYLKCLDKLKFLNIMNNPICNIPELQNCVIKNLINIKYFNNIILSSLKKVHKKDIYIHPNDNLTFYRPSINKENEIPKNENSNPYFYIKNNCSDIENYKKNINEAYLYELTTLPDTLFDEKKQPPIFKKIVNYEKIKEIYLTNIENIHLGIIDKILLLNEDRKKCSDLFEEDVENFISQYMLNNIEEYNKLRKRSKKVINSLDTFLDHPKEFENMMMKKCPNDYKKNIEIKNKEQINNSVIKRIEAISKSLNLNIGKDDLLNIVEDKEEETYTTDVTNICTNNNCIYIDKEKYNTIKIYIENNIKENIFFRDKLINEELMNIVSLNNLIEIFKTNISKIIKRINDNITDYFKKLDELEENFNTQILNFFSEVKNNDHPSIVLSEDEINEYYSYKNYRSNIMNNLEDYISSSYNKAGSILIEEKKKHLFLQSRERIEEIGKILFHPYNVLLCDMIFFYPSLNFYLFLFISIIEFTLLYTREVNKWRGAIFATHKPSSSVYNKRNKYKKLYILCKYNYLKNVKSKKKKFYVEKIKDFVSLIGGEVKINHGTFKDCHGVILDIKKTQKDEYEFLVVINQNELVKYPKNILKKFGKSYWFNIKELQIQKIKNSFFNNYNNFYSKKEQPQNKQENNLNNIKEQLNNIHENLLLQYGHEINGDDFFMDPLDDFTSKGDAQPNIDQPINKDIQMDGDDNKNVCEDINKDIQLDGDDNKNVCEDINKDIQLDGDDDDDDDDNKNVCEYIHKDILTNNDKHVKNSSNYELKKKKKEKKSCEEIFLNEEMSDLQSLKNCYMKGDRIHIRSNFCYSIIKKIERNYIYEDLLNLYKEKRHVSNMVVCFYILKQLVKIYNFEKEDKYFHDLFLKKVIHNNIFETILLDIKYFLEKKEIYRIVDKTWLLWILIKLNIHKEEKYKEIFQHILCHLVEYIHFDILKKLNTKSLCAILWSLAKCSYFNFKIYKKILYFLQKYISILTCHDISNIYYSLSLVNYKDNFFFDLLDKEIQKKINKFPIQSLMNIIWAMTKTKRNNSAFKLIKDKLLFFSTNLDIRNISLFLWCLNKNHYYKVNINFKGKNFQHLNIKQAMQLLIFFNYNKNKYVEYLKYVLNFLLQNIHVLNNQEICFLTYSLVKLNLLKKTFPKIKQHILQRNIKYFNIIDINMLILSLNNSNIYDKSLLTYLLQSLRNILNQNIHITINNNNNNNNNYHNDILLKKTFKEKENCTNLNFIMKNLSEMKLYDQTILLKYVFFYSNNIKNISLDDLVDYLFYTTSVYYPHNTNISNDSKEKYKNDNKKVINNNMYNENMFNDDVFYEKVYSRLIINNDDIILREQNMRNIYHHYLNKIVLFLKEKLKQFEAQSFLEYFNYQNLEPQQNEITEKYSKKNDTFTFNYRIEKEEEEVKKLNELILDKQNVEPQNHLQNNISNEEFYSFVNGNDEQNETSEKLESNDINEKCDNVVKNNYINEKCDNVVKNNYINEKCDNVVKKTVHFKSLNSLIHLFYSFSFMNIFDKKKIDFYFDNLYTVINTKKKEMTAYQWLLIKDLINLSNIKNKSQWHMLLDKVHTYVNNDDELENQKFETINIDI</sequence>
<dbReference type="PROSITE" id="PS51450">
    <property type="entry name" value="LRR"/>
    <property type="match status" value="5"/>
</dbReference>
<dbReference type="KEGG" id="pfh:PFHG_03201"/>
<evidence type="ECO:0000256" key="1">
    <source>
        <dbReference type="ARBA" id="ARBA00022614"/>
    </source>
</evidence>
<dbReference type="InterPro" id="IPR032675">
    <property type="entry name" value="LRR_dom_sf"/>
</dbReference>
<protein>
    <recommendedName>
        <fullName evidence="6">Leucine-rich repeat protein</fullName>
    </recommendedName>
</protein>